<organism evidence="2 3">
    <name type="scientific">Actinacidiphila reveromycinica</name>
    <dbReference type="NCBI Taxonomy" id="659352"/>
    <lineage>
        <taxon>Bacteria</taxon>
        <taxon>Bacillati</taxon>
        <taxon>Actinomycetota</taxon>
        <taxon>Actinomycetes</taxon>
        <taxon>Kitasatosporales</taxon>
        <taxon>Streptomycetaceae</taxon>
        <taxon>Actinacidiphila</taxon>
    </lineage>
</organism>
<dbReference type="KEGG" id="arev:RVR_4052"/>
<dbReference type="Proteomes" id="UP000595703">
    <property type="component" value="Chromosome"/>
</dbReference>
<feature type="domain" description="DUF1023" evidence="1">
    <location>
        <begin position="190"/>
        <end position="357"/>
    </location>
</feature>
<keyword evidence="3" id="KW-1185">Reference proteome</keyword>
<dbReference type="InterPro" id="IPR010427">
    <property type="entry name" value="DUF1023"/>
</dbReference>
<dbReference type="InterPro" id="IPR029058">
    <property type="entry name" value="AB_hydrolase_fold"/>
</dbReference>
<dbReference type="SUPFAM" id="SSF53474">
    <property type="entry name" value="alpha/beta-Hydrolases"/>
    <property type="match status" value="1"/>
</dbReference>
<evidence type="ECO:0000313" key="3">
    <source>
        <dbReference type="Proteomes" id="UP000595703"/>
    </source>
</evidence>
<gene>
    <name evidence="2" type="ORF">RVR_4052</name>
</gene>
<protein>
    <recommendedName>
        <fullName evidence="1">DUF1023 domain-containing protein</fullName>
    </recommendedName>
</protein>
<name>A0A7U3USI8_9ACTN</name>
<dbReference type="Gene3D" id="3.40.50.1820">
    <property type="entry name" value="alpha/beta hydrolase"/>
    <property type="match status" value="1"/>
</dbReference>
<reference evidence="2 3" key="4">
    <citation type="journal article" date="2020" name="Sci. Rep.">
        <title>beta-carboline chemical signals induce reveromycin production through a LuxR family regulator in Streptomyces sp. SN-593.</title>
        <authorList>
            <person name="Panthee S."/>
            <person name="Kito N."/>
            <person name="Hayashi T."/>
            <person name="Shimizu T."/>
            <person name="Ishikawa J."/>
            <person name="Hamamoto H."/>
            <person name="Osada H."/>
            <person name="Takahashi S."/>
        </authorList>
    </citation>
    <scope>NUCLEOTIDE SEQUENCE [LARGE SCALE GENOMIC DNA]</scope>
    <source>
        <strain evidence="2 3">SN-593</strain>
    </source>
</reference>
<dbReference type="EMBL" id="AP018365">
    <property type="protein sequence ID" value="BBA98027.1"/>
    <property type="molecule type" value="Genomic_DNA"/>
</dbReference>
<sequence>MTKIAAIDTTVLAQAIKKMDTGAHTLTTNCQSLTSQFGTYGLDTTNLRKLEAIATWTRDQLPDLRRRHALAVQIGQGDPHVKVPEPISVPVADAYLFQQATKNHDQAGLDLVKSDLARNLGDPAFLKAYADASPDDITAFQGLPAVDADKLSRLRLAECLKATDCPQQLKDLSAYLDGNSISQPFLLGFDAKGKGHVALSFGNPDTAKNTAVYVPGTGAHASDGDMDRALTLFNSANGTKNGTPHSTASIYWLGYDAPGWSVPGPASPASANDGAPKLAAFVKALQADHTGSGHLTVIGHSYGTTLVGDAAAHFGMRPNDIVFVGSPGVTVEKASQLGIGADHVWASKKKFDPVPEIALPLDPLHFLDDHSDLFGNDPTSTTFGGRTFDSGDGSGEGHAHSEYWDAGPSLDNMTRIVTGHPGKVSAMSTEEKAGALPNFADFVVDPGAGVDELVGSGLQNAGHAIGGYWGRPVEDSGDVLHDVGQTQNDLISSVTDLASADPGATVHDLEDAGSSVVDAGKNAVHVVTDFF</sequence>
<reference evidence="2 3" key="3">
    <citation type="journal article" date="2011" name="Nat. Chem. Biol.">
        <title>Reveromycin A biosynthesis uses RevG and RevJ for stereospecific spiroacetal formation.</title>
        <authorList>
            <person name="Takahashi S."/>
            <person name="Toyoda A."/>
            <person name="Sekiyama Y."/>
            <person name="Takagi H."/>
            <person name="Nogawa T."/>
            <person name="Uramoto M."/>
            <person name="Suzuki R."/>
            <person name="Koshino H."/>
            <person name="Kumano T."/>
            <person name="Panthee S."/>
            <person name="Dairi T."/>
            <person name="Ishikawa J."/>
            <person name="Ikeda H."/>
            <person name="Sakaki Y."/>
            <person name="Osada H."/>
        </authorList>
    </citation>
    <scope>NUCLEOTIDE SEQUENCE [LARGE SCALE GENOMIC DNA]</scope>
    <source>
        <strain evidence="2 3">SN-593</strain>
    </source>
</reference>
<reference evidence="2 3" key="2">
    <citation type="journal article" date="2011" name="J. Antibiot.">
        <title>Furaquinocins I and J: novel polyketide isoprenoid hybrid compounds from Streptomyces reveromyceticus SN-593.</title>
        <authorList>
            <person name="Panthee S."/>
            <person name="Takahashi S."/>
            <person name="Takagi H."/>
            <person name="Nogawa T."/>
            <person name="Oowada E."/>
            <person name="Uramoto M."/>
            <person name="Osada H."/>
        </authorList>
    </citation>
    <scope>NUCLEOTIDE SEQUENCE [LARGE SCALE GENOMIC DNA]</scope>
    <source>
        <strain evidence="2 3">SN-593</strain>
    </source>
</reference>
<evidence type="ECO:0000313" key="2">
    <source>
        <dbReference type="EMBL" id="BBA98027.1"/>
    </source>
</evidence>
<dbReference type="AlphaFoldDB" id="A0A7U3USI8"/>
<accession>A0A7U3USI8</accession>
<dbReference type="Pfam" id="PF06259">
    <property type="entry name" value="Abhydrolase_8"/>
    <property type="match status" value="1"/>
</dbReference>
<dbReference type="RefSeq" id="WP_202234234.1">
    <property type="nucleotide sequence ID" value="NZ_AP018365.1"/>
</dbReference>
<proteinExistence type="predicted"/>
<reference evidence="2 3" key="1">
    <citation type="journal article" date="2010" name="J. Bacteriol.">
        <title>Biochemical characterization of a novel indole prenyltransferase from Streptomyces sp. SN-593.</title>
        <authorList>
            <person name="Takahashi S."/>
            <person name="Takagi H."/>
            <person name="Toyoda A."/>
            <person name="Uramoto M."/>
            <person name="Nogawa T."/>
            <person name="Ueki M."/>
            <person name="Sakaki Y."/>
            <person name="Osada H."/>
        </authorList>
    </citation>
    <scope>NUCLEOTIDE SEQUENCE [LARGE SCALE GENOMIC DNA]</scope>
    <source>
        <strain evidence="2 3">SN-593</strain>
    </source>
</reference>
<evidence type="ECO:0000259" key="1">
    <source>
        <dbReference type="Pfam" id="PF06259"/>
    </source>
</evidence>